<dbReference type="InParanoid" id="A0A0C3E7A5"/>
<dbReference type="Proteomes" id="UP000053989">
    <property type="component" value="Unassembled WGS sequence"/>
</dbReference>
<accession>A0A0C3E7A5</accession>
<name>A0A0C3E7A5_9AGAM</name>
<organism evidence="1 2">
    <name type="scientific">Scleroderma citrinum Foug A</name>
    <dbReference type="NCBI Taxonomy" id="1036808"/>
    <lineage>
        <taxon>Eukaryota</taxon>
        <taxon>Fungi</taxon>
        <taxon>Dikarya</taxon>
        <taxon>Basidiomycota</taxon>
        <taxon>Agaricomycotina</taxon>
        <taxon>Agaricomycetes</taxon>
        <taxon>Agaricomycetidae</taxon>
        <taxon>Boletales</taxon>
        <taxon>Sclerodermatineae</taxon>
        <taxon>Sclerodermataceae</taxon>
        <taxon>Scleroderma</taxon>
    </lineage>
</organism>
<reference evidence="2" key="2">
    <citation type="submission" date="2015-01" db="EMBL/GenBank/DDBJ databases">
        <title>Evolutionary Origins and Diversification of the Mycorrhizal Mutualists.</title>
        <authorList>
            <consortium name="DOE Joint Genome Institute"/>
            <consortium name="Mycorrhizal Genomics Consortium"/>
            <person name="Kohler A."/>
            <person name="Kuo A."/>
            <person name="Nagy L.G."/>
            <person name="Floudas D."/>
            <person name="Copeland A."/>
            <person name="Barry K.W."/>
            <person name="Cichocki N."/>
            <person name="Veneault-Fourrey C."/>
            <person name="LaButti K."/>
            <person name="Lindquist E.A."/>
            <person name="Lipzen A."/>
            <person name="Lundell T."/>
            <person name="Morin E."/>
            <person name="Murat C."/>
            <person name="Riley R."/>
            <person name="Ohm R."/>
            <person name="Sun H."/>
            <person name="Tunlid A."/>
            <person name="Henrissat B."/>
            <person name="Grigoriev I.V."/>
            <person name="Hibbett D.S."/>
            <person name="Martin F."/>
        </authorList>
    </citation>
    <scope>NUCLEOTIDE SEQUENCE [LARGE SCALE GENOMIC DNA]</scope>
    <source>
        <strain evidence="2">Foug A</strain>
    </source>
</reference>
<keyword evidence="2" id="KW-1185">Reference proteome</keyword>
<evidence type="ECO:0000313" key="2">
    <source>
        <dbReference type="Proteomes" id="UP000053989"/>
    </source>
</evidence>
<sequence>MQDDPGIVSCVFASSRQARRTDRIAQEDFKNLSTPLMLSVGGPVLSLVIQVQWIAMLSIMDNFETSLPAIRTRLDARGFVWCRPGWGWLTIGLI</sequence>
<gene>
    <name evidence="1" type="ORF">SCLCIDRAFT_888452</name>
</gene>
<protein>
    <submittedName>
        <fullName evidence="1">Uncharacterized protein</fullName>
    </submittedName>
</protein>
<dbReference type="EMBL" id="KN822008">
    <property type="protein sequence ID" value="KIM68645.1"/>
    <property type="molecule type" value="Genomic_DNA"/>
</dbReference>
<proteinExistence type="predicted"/>
<dbReference type="AlphaFoldDB" id="A0A0C3E7A5"/>
<dbReference type="HOGENOM" id="CLU_2387479_0_0_1"/>
<evidence type="ECO:0000313" key="1">
    <source>
        <dbReference type="EMBL" id="KIM68645.1"/>
    </source>
</evidence>
<reference evidence="1 2" key="1">
    <citation type="submission" date="2014-04" db="EMBL/GenBank/DDBJ databases">
        <authorList>
            <consortium name="DOE Joint Genome Institute"/>
            <person name="Kuo A."/>
            <person name="Kohler A."/>
            <person name="Nagy L.G."/>
            <person name="Floudas D."/>
            <person name="Copeland A."/>
            <person name="Barry K.W."/>
            <person name="Cichocki N."/>
            <person name="Veneault-Fourrey C."/>
            <person name="LaButti K."/>
            <person name="Lindquist E.A."/>
            <person name="Lipzen A."/>
            <person name="Lundell T."/>
            <person name="Morin E."/>
            <person name="Murat C."/>
            <person name="Sun H."/>
            <person name="Tunlid A."/>
            <person name="Henrissat B."/>
            <person name="Grigoriev I.V."/>
            <person name="Hibbett D.S."/>
            <person name="Martin F."/>
            <person name="Nordberg H.P."/>
            <person name="Cantor M.N."/>
            <person name="Hua S.X."/>
        </authorList>
    </citation>
    <scope>NUCLEOTIDE SEQUENCE [LARGE SCALE GENOMIC DNA]</scope>
    <source>
        <strain evidence="1 2">Foug A</strain>
    </source>
</reference>